<evidence type="ECO:0000313" key="3">
    <source>
        <dbReference type="Proteomes" id="UP001187734"/>
    </source>
</evidence>
<keyword evidence="3" id="KW-1185">Reference proteome</keyword>
<evidence type="ECO:0000256" key="1">
    <source>
        <dbReference type="ARBA" id="ARBA00022448"/>
    </source>
</evidence>
<protein>
    <recommendedName>
        <fullName evidence="4">Ferric reductase NAD binding domain-containing protein</fullName>
    </recommendedName>
</protein>
<dbReference type="Gene3D" id="3.40.50.80">
    <property type="entry name" value="Nucleotide-binding domain of ferredoxin-NADP reductase (FNR) module"/>
    <property type="match status" value="1"/>
</dbReference>
<dbReference type="PANTHER" id="PTHR32361">
    <property type="entry name" value="FERRIC/CUPRIC REDUCTASE TRANSMEMBRANE COMPONENT"/>
    <property type="match status" value="1"/>
</dbReference>
<keyword evidence="1" id="KW-0813">Transport</keyword>
<reference evidence="2" key="1">
    <citation type="submission" date="2018-03" db="EMBL/GenBank/DDBJ databases">
        <authorList>
            <person name="Guldener U."/>
        </authorList>
    </citation>
    <scope>NUCLEOTIDE SEQUENCE</scope>
</reference>
<accession>A0AAE8SED1</accession>
<name>A0AAE8SED1_9HYPO</name>
<dbReference type="InterPro" id="IPR039261">
    <property type="entry name" value="FNR_nucleotide-bd"/>
</dbReference>
<dbReference type="GO" id="GO:0005886">
    <property type="term" value="C:plasma membrane"/>
    <property type="evidence" value="ECO:0007669"/>
    <property type="project" value="TreeGrafter"/>
</dbReference>
<proteinExistence type="predicted"/>
<dbReference type="Proteomes" id="UP001187734">
    <property type="component" value="Unassembled WGS sequence"/>
</dbReference>
<dbReference type="GO" id="GO:0000293">
    <property type="term" value="F:ferric-chelate reductase activity"/>
    <property type="evidence" value="ECO:0007669"/>
    <property type="project" value="TreeGrafter"/>
</dbReference>
<dbReference type="AlphaFoldDB" id="A0AAE8SED1"/>
<dbReference type="GO" id="GO:0015677">
    <property type="term" value="P:copper ion import"/>
    <property type="evidence" value="ECO:0007669"/>
    <property type="project" value="TreeGrafter"/>
</dbReference>
<dbReference type="InterPro" id="IPR051410">
    <property type="entry name" value="Ferric/Cupric_Reductase"/>
</dbReference>
<dbReference type="SUPFAM" id="SSF52343">
    <property type="entry name" value="Ferredoxin reductase-like, C-terminal NADP-linked domain"/>
    <property type="match status" value="1"/>
</dbReference>
<sequence>MPVWGQSDQHITGVASDLVFLVSRTQGHHRRSLNSILPGKRLRLDGPYGKDLKLHTFETVVLTAKGLGITGILPFALHLASRKRHDNKLLRDKSARLRDSTEPVFGDINRIVDLFWWLEHDDQDRWVQDQLRSLQEFLVVWCIYPVKRNPERKLPFTSNEYWSRRYNFGFDEFSRELRQEARYPGRTVVVASGDEKFVNMMRDMVVQNTTSKRIIKFADLEYQTQSGGFKSSFYNSTDVPEPQVALTKLNTTSFTSQSTPIEMTEMDISEQRVKEIV</sequence>
<dbReference type="GO" id="GO:0006879">
    <property type="term" value="P:intracellular iron ion homeostasis"/>
    <property type="evidence" value="ECO:0007669"/>
    <property type="project" value="TreeGrafter"/>
</dbReference>
<dbReference type="EMBL" id="ONZP01000058">
    <property type="protein sequence ID" value="SPJ72391.1"/>
    <property type="molecule type" value="Genomic_DNA"/>
</dbReference>
<organism evidence="2 3">
    <name type="scientific">Fusarium torulosum</name>
    <dbReference type="NCBI Taxonomy" id="33205"/>
    <lineage>
        <taxon>Eukaryota</taxon>
        <taxon>Fungi</taxon>
        <taxon>Dikarya</taxon>
        <taxon>Ascomycota</taxon>
        <taxon>Pezizomycotina</taxon>
        <taxon>Sordariomycetes</taxon>
        <taxon>Hypocreomycetidae</taxon>
        <taxon>Hypocreales</taxon>
        <taxon>Nectriaceae</taxon>
        <taxon>Fusarium</taxon>
    </lineage>
</organism>
<evidence type="ECO:0008006" key="4">
    <source>
        <dbReference type="Google" id="ProtNLM"/>
    </source>
</evidence>
<gene>
    <name evidence="2" type="ORF">FTOL_02119</name>
</gene>
<evidence type="ECO:0000313" key="2">
    <source>
        <dbReference type="EMBL" id="SPJ72391.1"/>
    </source>
</evidence>
<dbReference type="GO" id="GO:0006826">
    <property type="term" value="P:iron ion transport"/>
    <property type="evidence" value="ECO:0007669"/>
    <property type="project" value="TreeGrafter"/>
</dbReference>
<comment type="caution">
    <text evidence="2">The sequence shown here is derived from an EMBL/GenBank/DDBJ whole genome shotgun (WGS) entry which is preliminary data.</text>
</comment>